<evidence type="ECO:0008006" key="3">
    <source>
        <dbReference type="Google" id="ProtNLM"/>
    </source>
</evidence>
<gene>
    <name evidence="1" type="ORF">PMH09_18945</name>
</gene>
<proteinExistence type="predicted"/>
<accession>A0ABT7C1U0</accession>
<evidence type="ECO:0000313" key="2">
    <source>
        <dbReference type="Proteomes" id="UP001232992"/>
    </source>
</evidence>
<name>A0ABT7C1U0_9CYAN</name>
<protein>
    <recommendedName>
        <fullName evidence="3">Type II toxin-antitoxin system RelE/ParE family toxin</fullName>
    </recommendedName>
</protein>
<dbReference type="Proteomes" id="UP001232992">
    <property type="component" value="Unassembled WGS sequence"/>
</dbReference>
<keyword evidence="2" id="KW-1185">Reference proteome</keyword>
<organism evidence="1 2">
    <name type="scientific">Roseofilum casamattae BLCC-M143</name>
    <dbReference type="NCBI Taxonomy" id="3022442"/>
    <lineage>
        <taxon>Bacteria</taxon>
        <taxon>Bacillati</taxon>
        <taxon>Cyanobacteriota</taxon>
        <taxon>Cyanophyceae</taxon>
        <taxon>Desertifilales</taxon>
        <taxon>Desertifilaceae</taxon>
        <taxon>Roseofilum</taxon>
        <taxon>Roseofilum casamattae</taxon>
    </lineage>
</organism>
<dbReference type="RefSeq" id="WP_283759915.1">
    <property type="nucleotide sequence ID" value="NZ_JAQOSQ010000030.1"/>
</dbReference>
<reference evidence="1 2" key="1">
    <citation type="submission" date="2023-01" db="EMBL/GenBank/DDBJ databases">
        <title>Novel diversity within Roseofilum (Cyanobacteria; Desertifilaceae) from marine benthic mats with descriptions of four novel species.</title>
        <authorList>
            <person name="Wang Y."/>
            <person name="Berthold D.E."/>
            <person name="Hu J."/>
            <person name="Lefler F.W."/>
            <person name="Laughinghouse H.D. IV."/>
        </authorList>
    </citation>
    <scope>NUCLEOTIDE SEQUENCE [LARGE SCALE GENOMIC DNA]</scope>
    <source>
        <strain evidence="1 2">BLCC-M143</strain>
    </source>
</reference>
<dbReference type="EMBL" id="JAQOSQ010000030">
    <property type="protein sequence ID" value="MDJ1185270.1"/>
    <property type="molecule type" value="Genomic_DNA"/>
</dbReference>
<comment type="caution">
    <text evidence="1">The sequence shown here is derived from an EMBL/GenBank/DDBJ whole genome shotgun (WGS) entry which is preliminary data.</text>
</comment>
<evidence type="ECO:0000313" key="1">
    <source>
        <dbReference type="EMBL" id="MDJ1185270.1"/>
    </source>
</evidence>
<sequence>MKNIEIEEAIEIAKSFLNRMTSWGDEQIDDIRFEEMERIQEIRSWKITLSYLEQEFSPNPLDSRSTYLCASTRVYRRFWIGGDRVVKIVKTYRRNCEGLDESGVYDAN</sequence>